<sequence>MAASARHLARTCPCARGNIPRVRASFTLMPPAVVRFFALACAITWLCQLPLLLLQWGAPIPPAAAMAPLVLGAVGPSAAALVCAWREGGRAGLSGLFSPHRAPAGWGYAPLALCLPAALHLLGLALLALAGGNMPATLLYTPVTPDQRGIAVLGPAGEELGWRGYALRRLLPSQGPVLASVVVGLAWTFWHLPMMCLPGVPWWSWALAPLFITALSVLMTALHIKSRGSLLVAWAAHLGIHLDNVSRAHLSGDGAAPLAVTTIVALVAAAIIARRMRAWKPT</sequence>
<feature type="transmembrane region" description="Helical" evidence="1">
    <location>
        <begin position="106"/>
        <end position="130"/>
    </location>
</feature>
<dbReference type="AlphaFoldDB" id="A0A2L0EIH5"/>
<dbReference type="PANTHER" id="PTHR35797">
    <property type="entry name" value="PROTEASE-RELATED"/>
    <property type="match status" value="1"/>
</dbReference>
<dbReference type="Pfam" id="PF02517">
    <property type="entry name" value="Rce1-like"/>
    <property type="match status" value="1"/>
</dbReference>
<dbReference type="PANTHER" id="PTHR35797:SF1">
    <property type="entry name" value="PROTEASE"/>
    <property type="match status" value="1"/>
</dbReference>
<keyword evidence="1" id="KW-1133">Transmembrane helix</keyword>
<gene>
    <name evidence="3" type="ORF">SOCE26_004830</name>
</gene>
<organism evidence="3 4">
    <name type="scientific">Sorangium cellulosum</name>
    <name type="common">Polyangium cellulosum</name>
    <dbReference type="NCBI Taxonomy" id="56"/>
    <lineage>
        <taxon>Bacteria</taxon>
        <taxon>Pseudomonadati</taxon>
        <taxon>Myxococcota</taxon>
        <taxon>Polyangia</taxon>
        <taxon>Polyangiales</taxon>
        <taxon>Polyangiaceae</taxon>
        <taxon>Sorangium</taxon>
    </lineage>
</organism>
<keyword evidence="1" id="KW-0472">Membrane</keyword>
<dbReference type="Proteomes" id="UP000238348">
    <property type="component" value="Chromosome"/>
</dbReference>
<proteinExistence type="predicted"/>
<name>A0A2L0EIH5_SORCE</name>
<dbReference type="EMBL" id="CP012673">
    <property type="protein sequence ID" value="AUX39101.1"/>
    <property type="molecule type" value="Genomic_DNA"/>
</dbReference>
<feature type="domain" description="CAAX prenyl protease 2/Lysostaphin resistance protein A-like" evidence="2">
    <location>
        <begin position="150"/>
        <end position="240"/>
    </location>
</feature>
<feature type="transmembrane region" description="Helical" evidence="1">
    <location>
        <begin position="33"/>
        <end position="53"/>
    </location>
</feature>
<dbReference type="GO" id="GO:0080120">
    <property type="term" value="P:CAAX-box protein maturation"/>
    <property type="evidence" value="ECO:0007669"/>
    <property type="project" value="UniProtKB-ARBA"/>
</dbReference>
<dbReference type="InterPro" id="IPR042150">
    <property type="entry name" value="MmRce1-like"/>
</dbReference>
<dbReference type="GO" id="GO:0004175">
    <property type="term" value="F:endopeptidase activity"/>
    <property type="evidence" value="ECO:0007669"/>
    <property type="project" value="UniProtKB-ARBA"/>
</dbReference>
<feature type="transmembrane region" description="Helical" evidence="1">
    <location>
        <begin position="202"/>
        <end position="224"/>
    </location>
</feature>
<accession>A0A2L0EIH5</accession>
<feature type="transmembrane region" description="Helical" evidence="1">
    <location>
        <begin position="65"/>
        <end position="85"/>
    </location>
</feature>
<feature type="transmembrane region" description="Helical" evidence="1">
    <location>
        <begin position="254"/>
        <end position="273"/>
    </location>
</feature>
<evidence type="ECO:0000256" key="1">
    <source>
        <dbReference type="SAM" id="Phobius"/>
    </source>
</evidence>
<evidence type="ECO:0000259" key="2">
    <source>
        <dbReference type="Pfam" id="PF02517"/>
    </source>
</evidence>
<feature type="transmembrane region" description="Helical" evidence="1">
    <location>
        <begin position="170"/>
        <end position="190"/>
    </location>
</feature>
<evidence type="ECO:0000313" key="4">
    <source>
        <dbReference type="Proteomes" id="UP000238348"/>
    </source>
</evidence>
<dbReference type="InterPro" id="IPR003675">
    <property type="entry name" value="Rce1/LyrA-like_dom"/>
</dbReference>
<reference evidence="3 4" key="1">
    <citation type="submission" date="2015-09" db="EMBL/GenBank/DDBJ databases">
        <title>Sorangium comparison.</title>
        <authorList>
            <person name="Zaburannyi N."/>
            <person name="Bunk B."/>
            <person name="Overmann J."/>
            <person name="Mueller R."/>
        </authorList>
    </citation>
    <scope>NUCLEOTIDE SEQUENCE [LARGE SCALE GENOMIC DNA]</scope>
    <source>
        <strain evidence="3 4">So ce26</strain>
    </source>
</reference>
<evidence type="ECO:0000313" key="3">
    <source>
        <dbReference type="EMBL" id="AUX39101.1"/>
    </source>
</evidence>
<protein>
    <recommendedName>
        <fullName evidence="2">CAAX prenyl protease 2/Lysostaphin resistance protein A-like domain-containing protein</fullName>
    </recommendedName>
</protein>
<keyword evidence="1" id="KW-0812">Transmembrane</keyword>